<evidence type="ECO:0000313" key="2">
    <source>
        <dbReference type="EMBL" id="KAF6160098.1"/>
    </source>
</evidence>
<comment type="caution">
    <text evidence="2">The sequence shown here is derived from an EMBL/GenBank/DDBJ whole genome shotgun (WGS) entry which is preliminary data.</text>
</comment>
<feature type="compositionally biased region" description="Acidic residues" evidence="1">
    <location>
        <begin position="343"/>
        <end position="357"/>
    </location>
</feature>
<sequence length="385" mass="43557">MNNDNNGSFKLRVDKIFGSLATPPQSSALRSPWTLSDDEIEKREWNRKKDDDDDEEEQIPTSSSFDGFFTNNNKNNVSRRRRQDFQDEIDDDDDKAPSYSSPSRAFNGSGDVDELEIRSSIGLDSTLDNEEEEDEFDKLAVGRENDSDRVYLKDVTDYGKFLNSHNVIPESFKDHVKDPRADLLAAKNRVKEDIEGPARLSSSRASDDTVPVPAATDPNLKSILKRKESRNMKLQKRVRFDPQCKEDDCNREFEEEQVTVIDTSLLPKNGPGVPDYTKGVEPQIEGISEDLPKSVKFTPKKKPYSVITVENNSKDKQNPFNNSEDKQNQKAGFPISIAAVKAEEDEVCAMEEDEPEMSEANKNASRSRRPGRQYRSKLNSDDTGS</sequence>
<feature type="compositionally biased region" description="Basic residues" evidence="1">
    <location>
        <begin position="365"/>
        <end position="375"/>
    </location>
</feature>
<proteinExistence type="predicted"/>
<feature type="region of interest" description="Disordered" evidence="1">
    <location>
        <begin position="188"/>
        <end position="218"/>
    </location>
</feature>
<gene>
    <name evidence="2" type="ORF">GIB67_018878</name>
</gene>
<dbReference type="GO" id="GO:0005681">
    <property type="term" value="C:spliceosomal complex"/>
    <property type="evidence" value="ECO:0007669"/>
    <property type="project" value="UniProtKB-KW"/>
</dbReference>
<dbReference type="Proteomes" id="UP000541444">
    <property type="component" value="Unassembled WGS sequence"/>
</dbReference>
<evidence type="ECO:0000313" key="3">
    <source>
        <dbReference type="Proteomes" id="UP000541444"/>
    </source>
</evidence>
<feature type="region of interest" description="Disordered" evidence="1">
    <location>
        <begin position="20"/>
        <end position="143"/>
    </location>
</feature>
<feature type="compositionally biased region" description="Acidic residues" evidence="1">
    <location>
        <begin position="127"/>
        <end position="136"/>
    </location>
</feature>
<dbReference type="PANTHER" id="PTHR13445:SF5">
    <property type="entry name" value="PROTEIN TSSC4"/>
    <property type="match status" value="1"/>
</dbReference>
<evidence type="ECO:0000256" key="1">
    <source>
        <dbReference type="SAM" id="MobiDB-lite"/>
    </source>
</evidence>
<accession>A0A7J7MZJ5</accession>
<feature type="compositionally biased region" description="Basic and acidic residues" evidence="1">
    <location>
        <begin position="40"/>
        <end position="50"/>
    </location>
</feature>
<dbReference type="GO" id="GO:0008380">
    <property type="term" value="P:RNA splicing"/>
    <property type="evidence" value="ECO:0007669"/>
    <property type="project" value="UniProtKB-KW"/>
</dbReference>
<dbReference type="InterPro" id="IPR029338">
    <property type="entry name" value="TSSC4"/>
</dbReference>
<dbReference type="EMBL" id="JACGCM010001173">
    <property type="protein sequence ID" value="KAF6160098.1"/>
    <property type="molecule type" value="Genomic_DNA"/>
</dbReference>
<feature type="compositionally biased region" description="Basic and acidic residues" evidence="1">
    <location>
        <begin position="312"/>
        <end position="328"/>
    </location>
</feature>
<keyword evidence="3" id="KW-1185">Reference proteome</keyword>
<name>A0A7J7MZJ5_9MAGN</name>
<reference evidence="2 3" key="1">
    <citation type="journal article" date="2020" name="IScience">
        <title>Genome Sequencing of the Endangered Kingdonia uniflora (Circaeasteraceae, Ranunculales) Reveals Potential Mechanisms of Evolutionary Specialization.</title>
        <authorList>
            <person name="Sun Y."/>
            <person name="Deng T."/>
            <person name="Zhang A."/>
            <person name="Moore M.J."/>
            <person name="Landis J.B."/>
            <person name="Lin N."/>
            <person name="Zhang H."/>
            <person name="Zhang X."/>
            <person name="Huang J."/>
            <person name="Zhang X."/>
            <person name="Sun H."/>
            <person name="Wang H."/>
        </authorList>
    </citation>
    <scope>NUCLEOTIDE SEQUENCE [LARGE SCALE GENOMIC DNA]</scope>
    <source>
        <strain evidence="2">TB1705</strain>
        <tissue evidence="2">Leaf</tissue>
    </source>
</reference>
<dbReference type="AlphaFoldDB" id="A0A7J7MZJ5"/>
<organism evidence="2 3">
    <name type="scientific">Kingdonia uniflora</name>
    <dbReference type="NCBI Taxonomy" id="39325"/>
    <lineage>
        <taxon>Eukaryota</taxon>
        <taxon>Viridiplantae</taxon>
        <taxon>Streptophyta</taxon>
        <taxon>Embryophyta</taxon>
        <taxon>Tracheophyta</taxon>
        <taxon>Spermatophyta</taxon>
        <taxon>Magnoliopsida</taxon>
        <taxon>Ranunculales</taxon>
        <taxon>Circaeasteraceae</taxon>
        <taxon>Kingdonia</taxon>
    </lineage>
</organism>
<protein>
    <recommendedName>
        <fullName evidence="4">Protein TSSC4</fullName>
    </recommendedName>
</protein>
<dbReference type="OrthoDB" id="1906282at2759"/>
<dbReference type="GO" id="GO:0006397">
    <property type="term" value="P:mRNA processing"/>
    <property type="evidence" value="ECO:0007669"/>
    <property type="project" value="UniProtKB-KW"/>
</dbReference>
<dbReference type="PANTHER" id="PTHR13445">
    <property type="entry name" value="TUMOR SUPPRESSING SUBTRANSFERABLE CANDIDATE 4 TSSC4"/>
    <property type="match status" value="1"/>
</dbReference>
<feature type="region of interest" description="Disordered" evidence="1">
    <location>
        <begin position="309"/>
        <end position="385"/>
    </location>
</feature>
<evidence type="ECO:0008006" key="4">
    <source>
        <dbReference type="Google" id="ProtNLM"/>
    </source>
</evidence>
<dbReference type="GO" id="GO:0005737">
    <property type="term" value="C:cytoplasm"/>
    <property type="evidence" value="ECO:0007669"/>
    <property type="project" value="UniProtKB-SubCell"/>
</dbReference>